<keyword evidence="4" id="KW-0443">Lipid metabolism</keyword>
<dbReference type="HOGENOM" id="CLU_109418_0_1_1"/>
<dbReference type="GO" id="GO:0016410">
    <property type="term" value="F:N-acyltransferase activity"/>
    <property type="evidence" value="ECO:0007669"/>
    <property type="project" value="TreeGrafter"/>
</dbReference>
<dbReference type="GO" id="GO:0004623">
    <property type="term" value="F:phospholipase A2 activity"/>
    <property type="evidence" value="ECO:0007669"/>
    <property type="project" value="TreeGrafter"/>
</dbReference>
<dbReference type="GO" id="GO:0008970">
    <property type="term" value="F:phospholipase A1 activity"/>
    <property type="evidence" value="ECO:0007669"/>
    <property type="project" value="TreeGrafter"/>
</dbReference>
<dbReference type="PANTHER" id="PTHR13943:SF36">
    <property type="entry name" value="PHOSPHOLIPASE A AND ACYLTRANSFERASE 4"/>
    <property type="match status" value="1"/>
</dbReference>
<comment type="similarity">
    <text evidence="1">Belongs to the H-rev107 family.</text>
</comment>
<keyword evidence="2" id="KW-0808">Transferase</keyword>
<dbReference type="Pfam" id="PF04970">
    <property type="entry name" value="LRAT"/>
    <property type="match status" value="1"/>
</dbReference>
<dbReference type="GeneTree" id="ENSGT00940000162878"/>
<dbReference type="AlphaFoldDB" id="G1PZ12"/>
<evidence type="ECO:0000313" key="6">
    <source>
        <dbReference type="Ensembl" id="ENSMLUP00000016694.1"/>
    </source>
</evidence>
<dbReference type="OMA" id="FGYAHWA"/>
<evidence type="ECO:0000256" key="1">
    <source>
        <dbReference type="ARBA" id="ARBA00007824"/>
    </source>
</evidence>
<dbReference type="GO" id="GO:0070292">
    <property type="term" value="P:N-acylphosphatidylethanolamine metabolic process"/>
    <property type="evidence" value="ECO:0007669"/>
    <property type="project" value="TreeGrafter"/>
</dbReference>
<evidence type="ECO:0000256" key="2">
    <source>
        <dbReference type="ARBA" id="ARBA00022679"/>
    </source>
</evidence>
<reference evidence="6" key="3">
    <citation type="submission" date="2025-09" db="UniProtKB">
        <authorList>
            <consortium name="Ensembl"/>
        </authorList>
    </citation>
    <scope>IDENTIFICATION</scope>
</reference>
<reference evidence="6 7" key="1">
    <citation type="journal article" date="2011" name="Nature">
        <title>A high-resolution map of human evolutionary constraint using 29 mammals.</title>
        <authorList>
            <person name="Lindblad-Toh K."/>
            <person name="Garber M."/>
            <person name="Zuk O."/>
            <person name="Lin M.F."/>
            <person name="Parker B.J."/>
            <person name="Washietl S."/>
            <person name="Kheradpour P."/>
            <person name="Ernst J."/>
            <person name="Jordan G."/>
            <person name="Mauceli E."/>
            <person name="Ward L.D."/>
            <person name="Lowe C.B."/>
            <person name="Holloway A.K."/>
            <person name="Clamp M."/>
            <person name="Gnerre S."/>
            <person name="Alfoldi J."/>
            <person name="Beal K."/>
            <person name="Chang J."/>
            <person name="Clawson H."/>
            <person name="Cuff J."/>
            <person name="Di Palma F."/>
            <person name="Fitzgerald S."/>
            <person name="Flicek P."/>
            <person name="Guttman M."/>
            <person name="Hubisz M.J."/>
            <person name="Jaffe D.B."/>
            <person name="Jungreis I."/>
            <person name="Kent W.J."/>
            <person name="Kostka D."/>
            <person name="Lara M."/>
            <person name="Martins A.L."/>
            <person name="Massingham T."/>
            <person name="Moltke I."/>
            <person name="Raney B.J."/>
            <person name="Rasmussen M.D."/>
            <person name="Robinson J."/>
            <person name="Stark A."/>
            <person name="Vilella A.J."/>
            <person name="Wen J."/>
            <person name="Xie X."/>
            <person name="Zody M.C."/>
            <person name="Baldwin J."/>
            <person name="Bloom T."/>
            <person name="Chin C.W."/>
            <person name="Heiman D."/>
            <person name="Nicol R."/>
            <person name="Nusbaum C."/>
            <person name="Young S."/>
            <person name="Wilkinson J."/>
            <person name="Worley K.C."/>
            <person name="Kovar C.L."/>
            <person name="Muzny D.M."/>
            <person name="Gibbs R.A."/>
            <person name="Cree A."/>
            <person name="Dihn H.H."/>
            <person name="Fowler G."/>
            <person name="Jhangiani S."/>
            <person name="Joshi V."/>
            <person name="Lee S."/>
            <person name="Lewis L.R."/>
            <person name="Nazareth L.V."/>
            <person name="Okwuonu G."/>
            <person name="Santibanez J."/>
            <person name="Warren W.C."/>
            <person name="Mardis E.R."/>
            <person name="Weinstock G.M."/>
            <person name="Wilson R.K."/>
            <person name="Delehaunty K."/>
            <person name="Dooling D."/>
            <person name="Fronik C."/>
            <person name="Fulton L."/>
            <person name="Fulton B."/>
            <person name="Graves T."/>
            <person name="Minx P."/>
            <person name="Sodergren E."/>
            <person name="Birney E."/>
            <person name="Margulies E.H."/>
            <person name="Herrero J."/>
            <person name="Green E.D."/>
            <person name="Haussler D."/>
            <person name="Siepel A."/>
            <person name="Goldman N."/>
            <person name="Pollard K.S."/>
            <person name="Pedersen J.S."/>
            <person name="Lander E.S."/>
            <person name="Kellis M."/>
        </authorList>
    </citation>
    <scope>NUCLEOTIDE SEQUENCE [LARGE SCALE GENOMIC DNA]</scope>
</reference>
<proteinExistence type="inferred from homology"/>
<sequence length="164" mass="18546">MAVFLQIREEPKPGDLIEIPRIAYSHWALYVGDGYVIHLAPPDEYPGAGSSSLFSVLSPRGMVKRELLSDVVGGCGYRINNHLDLEYSPLPVNKIISSAEEMVGKEKEYSIVNENCEHFVTSLRYGKARSLQSRLNLGTIHRESSGLSVLFFFHIFFKRQRCKL</sequence>
<dbReference type="PROSITE" id="PS51934">
    <property type="entry name" value="LRAT"/>
    <property type="match status" value="1"/>
</dbReference>
<feature type="domain" description="LRAT" evidence="5">
    <location>
        <begin position="16"/>
        <end position="132"/>
    </location>
</feature>
<dbReference type="Gene3D" id="3.90.1720.10">
    <property type="entry name" value="endopeptidase domain like (from Nostoc punctiforme)"/>
    <property type="match status" value="1"/>
</dbReference>
<dbReference type="InterPro" id="IPR051496">
    <property type="entry name" value="H-rev107_PLA/AT"/>
</dbReference>
<dbReference type="PANTHER" id="PTHR13943">
    <property type="entry name" value="HRAS-LIKE SUPPRESSOR - RELATED"/>
    <property type="match status" value="1"/>
</dbReference>
<dbReference type="Proteomes" id="UP000001074">
    <property type="component" value="Unassembled WGS sequence"/>
</dbReference>
<dbReference type="STRING" id="59463.ENSMLUP00000016694"/>
<evidence type="ECO:0000313" key="7">
    <source>
        <dbReference type="Proteomes" id="UP000001074"/>
    </source>
</evidence>
<dbReference type="eggNOG" id="ENOG502S0JN">
    <property type="taxonomic scope" value="Eukaryota"/>
</dbReference>
<protein>
    <recommendedName>
        <fullName evidence="5">LRAT domain-containing protein</fullName>
    </recommendedName>
</protein>
<evidence type="ECO:0000259" key="5">
    <source>
        <dbReference type="PROSITE" id="PS51934"/>
    </source>
</evidence>
<dbReference type="InterPro" id="IPR007053">
    <property type="entry name" value="LRAT_dom"/>
</dbReference>
<organism evidence="6 7">
    <name type="scientific">Myotis lucifugus</name>
    <name type="common">Little brown bat</name>
    <dbReference type="NCBI Taxonomy" id="59463"/>
    <lineage>
        <taxon>Eukaryota</taxon>
        <taxon>Metazoa</taxon>
        <taxon>Chordata</taxon>
        <taxon>Craniata</taxon>
        <taxon>Vertebrata</taxon>
        <taxon>Euteleostomi</taxon>
        <taxon>Mammalia</taxon>
        <taxon>Eutheria</taxon>
        <taxon>Laurasiatheria</taxon>
        <taxon>Chiroptera</taxon>
        <taxon>Yangochiroptera</taxon>
        <taxon>Vespertilionidae</taxon>
        <taxon>Myotis</taxon>
    </lineage>
</organism>
<keyword evidence="3" id="KW-0378">Hydrolase</keyword>
<keyword evidence="7" id="KW-1185">Reference proteome</keyword>
<dbReference type="EMBL" id="AAPE02052329">
    <property type="status" value="NOT_ANNOTATED_CDS"/>
    <property type="molecule type" value="Genomic_DNA"/>
</dbReference>
<dbReference type="GO" id="GO:0005737">
    <property type="term" value="C:cytoplasm"/>
    <property type="evidence" value="ECO:0007669"/>
    <property type="project" value="TreeGrafter"/>
</dbReference>
<reference evidence="6" key="2">
    <citation type="submission" date="2025-08" db="UniProtKB">
        <authorList>
            <consortium name="Ensembl"/>
        </authorList>
    </citation>
    <scope>IDENTIFICATION</scope>
</reference>
<evidence type="ECO:0000256" key="3">
    <source>
        <dbReference type="ARBA" id="ARBA00022801"/>
    </source>
</evidence>
<accession>G1PZ12</accession>
<dbReference type="Ensembl" id="ENSMLUT00000027286.1">
    <property type="protein sequence ID" value="ENSMLUP00000016694.1"/>
    <property type="gene ID" value="ENSMLUG00000030115.1"/>
</dbReference>
<dbReference type="InParanoid" id="G1PZ12"/>
<evidence type="ECO:0000256" key="4">
    <source>
        <dbReference type="ARBA" id="ARBA00023098"/>
    </source>
</evidence>
<name>G1PZ12_MYOLU</name>